<dbReference type="OrthoDB" id="7032198at2"/>
<protein>
    <recommendedName>
        <fullName evidence="5">FecR protein domain-containing protein</fullName>
    </recommendedName>
</protein>
<feature type="domain" description="FecR N-terminal" evidence="2">
    <location>
        <begin position="17"/>
        <end position="59"/>
    </location>
</feature>
<feature type="domain" description="FecR protein" evidence="1">
    <location>
        <begin position="113"/>
        <end position="203"/>
    </location>
</feature>
<dbReference type="STRING" id="197479.BFW38_05340"/>
<evidence type="ECO:0008006" key="5">
    <source>
        <dbReference type="Google" id="ProtNLM"/>
    </source>
</evidence>
<proteinExistence type="predicted"/>
<dbReference type="GO" id="GO:0016989">
    <property type="term" value="F:sigma factor antagonist activity"/>
    <property type="evidence" value="ECO:0007669"/>
    <property type="project" value="TreeGrafter"/>
</dbReference>
<dbReference type="Gene3D" id="2.60.120.1440">
    <property type="match status" value="1"/>
</dbReference>
<comment type="caution">
    <text evidence="3">The sequence shown here is derived from an EMBL/GenBank/DDBJ whole genome shotgun (WGS) entry which is preliminary data.</text>
</comment>
<accession>A0A1E2V889</accession>
<dbReference type="Pfam" id="PF16220">
    <property type="entry name" value="DUF4880"/>
    <property type="match status" value="1"/>
</dbReference>
<dbReference type="EMBL" id="MDTQ01000001">
    <property type="protein sequence ID" value="ODC03056.1"/>
    <property type="molecule type" value="Genomic_DNA"/>
</dbReference>
<dbReference type="AlphaFoldDB" id="A0A1E2V889"/>
<dbReference type="InterPro" id="IPR006860">
    <property type="entry name" value="FecR"/>
</dbReference>
<dbReference type="InterPro" id="IPR012373">
    <property type="entry name" value="Ferrdict_sens_TM"/>
</dbReference>
<dbReference type="RefSeq" id="WP_068997451.1">
    <property type="nucleotide sequence ID" value="NZ_MDTQ01000001.1"/>
</dbReference>
<evidence type="ECO:0000259" key="1">
    <source>
        <dbReference type="Pfam" id="PF04773"/>
    </source>
</evidence>
<evidence type="ECO:0000313" key="3">
    <source>
        <dbReference type="EMBL" id="ODC03056.1"/>
    </source>
</evidence>
<name>A0A1E2V889_9GAMM</name>
<dbReference type="Pfam" id="PF04773">
    <property type="entry name" value="FecR"/>
    <property type="match status" value="1"/>
</dbReference>
<gene>
    <name evidence="3" type="ORF">BFW38_05340</name>
</gene>
<dbReference type="Gene3D" id="3.55.50.30">
    <property type="match status" value="1"/>
</dbReference>
<dbReference type="PANTHER" id="PTHR30273:SF2">
    <property type="entry name" value="PROTEIN FECR"/>
    <property type="match status" value="1"/>
</dbReference>
<reference evidence="3 4" key="1">
    <citation type="submission" date="2016-08" db="EMBL/GenBank/DDBJ databases">
        <authorList>
            <person name="Seilhamer J.J."/>
        </authorList>
    </citation>
    <scope>NUCLEOTIDE SEQUENCE [LARGE SCALE GENOMIC DNA]</scope>
    <source>
        <strain evidence="3 4">PH27A</strain>
    </source>
</reference>
<dbReference type="PIRSF" id="PIRSF018266">
    <property type="entry name" value="FecR"/>
    <property type="match status" value="1"/>
</dbReference>
<evidence type="ECO:0000259" key="2">
    <source>
        <dbReference type="Pfam" id="PF16220"/>
    </source>
</evidence>
<dbReference type="PANTHER" id="PTHR30273">
    <property type="entry name" value="PERIPLASMIC SIGNAL SENSOR AND SIGMA FACTOR ACTIVATOR FECR-RELATED"/>
    <property type="match status" value="1"/>
</dbReference>
<sequence>MTQSEQASSPNHAHLLEEAAEWLLRHQEGPLSDAEIAEFKAWRQRSSAHEHAWQKAEQLAQRLQCMPPDITRATLNARGAQRRATLTRLALLIGLVPLGWAGWSQVERHFGADYATQTGERRQIKLNDGTRLWLNTRTRLDVTITTAQRHIHLYEGELNITTSADPRPMKITTTAGTLQPLGTVFTVREAEDYTQVGVTEGRVAISLHNGQQHLVPAGQQLRFNATRLFSPNTYSKSQEGWIQGMIIADNQSLEDFVHNLSRYHRGWFRVSPELAALKISGSYPITPLDQTLNMLARTYPVQISRSGLGYLTTFTRKATPGKGSQSTTAP</sequence>
<evidence type="ECO:0000313" key="4">
    <source>
        <dbReference type="Proteomes" id="UP000094291"/>
    </source>
</evidence>
<dbReference type="Proteomes" id="UP000094291">
    <property type="component" value="Unassembled WGS sequence"/>
</dbReference>
<dbReference type="InterPro" id="IPR032623">
    <property type="entry name" value="FecR_N"/>
</dbReference>
<organism evidence="3 4">
    <name type="scientific">Terasakiispira papahanaumokuakeensis</name>
    <dbReference type="NCBI Taxonomy" id="197479"/>
    <lineage>
        <taxon>Bacteria</taxon>
        <taxon>Pseudomonadati</taxon>
        <taxon>Pseudomonadota</taxon>
        <taxon>Gammaproteobacteria</taxon>
        <taxon>Oceanospirillales</taxon>
        <taxon>Terasakiispira</taxon>
    </lineage>
</organism>
<keyword evidence="4" id="KW-1185">Reference proteome</keyword>